<evidence type="ECO:0000313" key="13">
    <source>
        <dbReference type="EMBL" id="KAG8449937.1"/>
    </source>
</evidence>
<dbReference type="EMBL" id="JAACNH010000003">
    <property type="protein sequence ID" value="KAG8449937.1"/>
    <property type="molecule type" value="Genomic_DNA"/>
</dbReference>
<dbReference type="FunFam" id="1.20.1070.10:FF:000015">
    <property type="entry name" value="Olfactory receptor"/>
    <property type="match status" value="1"/>
</dbReference>
<dbReference type="PRINTS" id="PR00237">
    <property type="entry name" value="GPCRRHODOPSN"/>
</dbReference>
<dbReference type="CDD" id="cd13954">
    <property type="entry name" value="7tmA_OR"/>
    <property type="match status" value="1"/>
</dbReference>
<reference evidence="13" key="1">
    <citation type="thesis" date="2020" institute="ProQuest LLC" country="789 East Eisenhower Parkway, Ann Arbor, MI, USA">
        <title>Comparative Genomics and Chromosome Evolution.</title>
        <authorList>
            <person name="Mudd A.B."/>
        </authorList>
    </citation>
    <scope>NUCLEOTIDE SEQUENCE</scope>
    <source>
        <strain evidence="13">Female2</strain>
        <tissue evidence="13">Blood</tissue>
    </source>
</reference>
<feature type="non-terminal residue" evidence="13">
    <location>
        <position position="1"/>
    </location>
</feature>
<evidence type="ECO:0000256" key="6">
    <source>
        <dbReference type="ARBA" id="ARBA00023040"/>
    </source>
</evidence>
<dbReference type="Pfam" id="PF13853">
    <property type="entry name" value="7tm_4"/>
    <property type="match status" value="1"/>
</dbReference>
<dbReference type="PRINTS" id="PR00245">
    <property type="entry name" value="OLFACTORYR"/>
</dbReference>
<feature type="transmembrane region" description="Helical" evidence="11">
    <location>
        <begin position="238"/>
        <end position="258"/>
    </location>
</feature>
<comment type="similarity">
    <text evidence="10">Belongs to the G-protein coupled receptor 1 family.</text>
</comment>
<dbReference type="SUPFAM" id="SSF81321">
    <property type="entry name" value="Family A G protein-coupled receptor-like"/>
    <property type="match status" value="1"/>
</dbReference>
<feature type="domain" description="G-protein coupled receptors family 1 profile" evidence="12">
    <location>
        <begin position="39"/>
        <end position="287"/>
    </location>
</feature>
<evidence type="ECO:0000256" key="9">
    <source>
        <dbReference type="ARBA" id="ARBA00023224"/>
    </source>
</evidence>
<dbReference type="Proteomes" id="UP000812440">
    <property type="component" value="Chromosome 8_10"/>
</dbReference>
<evidence type="ECO:0000256" key="2">
    <source>
        <dbReference type="ARBA" id="ARBA00022475"/>
    </source>
</evidence>
<evidence type="ECO:0000313" key="14">
    <source>
        <dbReference type="Proteomes" id="UP000812440"/>
    </source>
</evidence>
<evidence type="ECO:0000256" key="3">
    <source>
        <dbReference type="ARBA" id="ARBA00022692"/>
    </source>
</evidence>
<dbReference type="InterPro" id="IPR000276">
    <property type="entry name" value="GPCR_Rhodpsn"/>
</dbReference>
<proteinExistence type="inferred from homology"/>
<keyword evidence="8 10" id="KW-0675">Receptor</keyword>
<dbReference type="PANTHER" id="PTHR26452">
    <property type="entry name" value="OLFACTORY RECEPTOR"/>
    <property type="match status" value="1"/>
</dbReference>
<dbReference type="PROSITE" id="PS00237">
    <property type="entry name" value="G_PROTEIN_RECEP_F1_1"/>
    <property type="match status" value="1"/>
</dbReference>
<feature type="transmembrane region" description="Helical" evidence="11">
    <location>
        <begin position="59"/>
        <end position="80"/>
    </location>
</feature>
<evidence type="ECO:0000256" key="11">
    <source>
        <dbReference type="RuleBase" id="RU363047"/>
    </source>
</evidence>
<evidence type="ECO:0000256" key="10">
    <source>
        <dbReference type="RuleBase" id="RU000688"/>
    </source>
</evidence>
<feature type="transmembrane region" description="Helical" evidence="11">
    <location>
        <begin position="20"/>
        <end position="47"/>
    </location>
</feature>
<evidence type="ECO:0000256" key="8">
    <source>
        <dbReference type="ARBA" id="ARBA00023170"/>
    </source>
</evidence>
<sequence>DSNHTYGTMFVLLGLTNIPYLQALSIFTLLIIYVITLSGNMILLIVVRINKQLQTPMYFFLRNLSVIDVCFSSTIIPKLLITTLSTDRSVSEVECALQMYFHLALGGTESVLLTIMSYDRFTAICKPLYYSSIMNRRYCISLAVVCWTGGFLNSIVHVVLTFQLPFCRSHQLDHFFCEEPPLLKLSCQDTWPNVVAVYVSAFVIGICTFSLTLFSYLHIILTILKIRSTHRRKVFSTCASHLTAVFLFYGTIFSIYLQPSFTSSIETNKSVSLIYTTLIPMLNPIIYSIRNKDITNTIKRILK</sequence>
<organism evidence="13 14">
    <name type="scientific">Hymenochirus boettgeri</name>
    <name type="common">Congo dwarf clawed frog</name>
    <dbReference type="NCBI Taxonomy" id="247094"/>
    <lineage>
        <taxon>Eukaryota</taxon>
        <taxon>Metazoa</taxon>
        <taxon>Chordata</taxon>
        <taxon>Craniata</taxon>
        <taxon>Vertebrata</taxon>
        <taxon>Euteleostomi</taxon>
        <taxon>Amphibia</taxon>
        <taxon>Batrachia</taxon>
        <taxon>Anura</taxon>
        <taxon>Pipoidea</taxon>
        <taxon>Pipidae</taxon>
        <taxon>Pipinae</taxon>
        <taxon>Hymenochirus</taxon>
    </lineage>
</organism>
<keyword evidence="7 11" id="KW-0472">Membrane</keyword>
<dbReference type="PROSITE" id="PS50262">
    <property type="entry name" value="G_PROTEIN_RECEP_F1_2"/>
    <property type="match status" value="1"/>
</dbReference>
<evidence type="ECO:0000256" key="4">
    <source>
        <dbReference type="ARBA" id="ARBA00022725"/>
    </source>
</evidence>
<dbReference type="InterPro" id="IPR050516">
    <property type="entry name" value="Olfactory_GPCR"/>
</dbReference>
<feature type="transmembrane region" description="Helical" evidence="11">
    <location>
        <begin position="195"/>
        <end position="217"/>
    </location>
</feature>
<feature type="transmembrane region" description="Helical" evidence="11">
    <location>
        <begin position="270"/>
        <end position="289"/>
    </location>
</feature>
<dbReference type="Gene3D" id="1.20.1070.10">
    <property type="entry name" value="Rhodopsin 7-helix transmembrane proteins"/>
    <property type="match status" value="1"/>
</dbReference>
<dbReference type="OrthoDB" id="9821272at2759"/>
<dbReference type="InterPro" id="IPR017452">
    <property type="entry name" value="GPCR_Rhodpsn_7TM"/>
</dbReference>
<evidence type="ECO:0000256" key="1">
    <source>
        <dbReference type="ARBA" id="ARBA00004651"/>
    </source>
</evidence>
<keyword evidence="14" id="KW-1185">Reference proteome</keyword>
<feature type="transmembrane region" description="Helical" evidence="11">
    <location>
        <begin position="100"/>
        <end position="118"/>
    </location>
</feature>
<keyword evidence="4 11" id="KW-0552">Olfaction</keyword>
<keyword evidence="11" id="KW-0716">Sensory transduction</keyword>
<dbReference type="GO" id="GO:0004984">
    <property type="term" value="F:olfactory receptor activity"/>
    <property type="evidence" value="ECO:0007669"/>
    <property type="project" value="InterPro"/>
</dbReference>
<dbReference type="GO" id="GO:0005886">
    <property type="term" value="C:plasma membrane"/>
    <property type="evidence" value="ECO:0007669"/>
    <property type="project" value="UniProtKB-SubCell"/>
</dbReference>
<keyword evidence="3 10" id="KW-0812">Transmembrane</keyword>
<comment type="subcellular location">
    <subcellularLocation>
        <location evidence="1 11">Cell membrane</location>
        <topology evidence="1 11">Multi-pass membrane protein</topology>
    </subcellularLocation>
</comment>
<evidence type="ECO:0000256" key="5">
    <source>
        <dbReference type="ARBA" id="ARBA00022989"/>
    </source>
</evidence>
<dbReference type="AlphaFoldDB" id="A0A8T2K3I9"/>
<comment type="caution">
    <text evidence="13">The sequence shown here is derived from an EMBL/GenBank/DDBJ whole genome shotgun (WGS) entry which is preliminary data.</text>
</comment>
<name>A0A8T2K3I9_9PIPI</name>
<dbReference type="GO" id="GO:0004930">
    <property type="term" value="F:G protein-coupled receptor activity"/>
    <property type="evidence" value="ECO:0007669"/>
    <property type="project" value="UniProtKB-KW"/>
</dbReference>
<evidence type="ECO:0000256" key="7">
    <source>
        <dbReference type="ARBA" id="ARBA00023136"/>
    </source>
</evidence>
<dbReference type="InterPro" id="IPR000725">
    <property type="entry name" value="Olfact_rcpt"/>
</dbReference>
<feature type="transmembrane region" description="Helical" evidence="11">
    <location>
        <begin position="138"/>
        <end position="160"/>
    </location>
</feature>
<keyword evidence="5 11" id="KW-1133">Transmembrane helix</keyword>
<keyword evidence="9 10" id="KW-0807">Transducer</keyword>
<keyword evidence="2 11" id="KW-1003">Cell membrane</keyword>
<accession>A0A8T2K3I9</accession>
<keyword evidence="6 10" id="KW-0297">G-protein coupled receptor</keyword>
<protein>
    <recommendedName>
        <fullName evidence="11">Olfactory receptor</fullName>
    </recommendedName>
</protein>
<gene>
    <name evidence="13" type="ORF">GDO86_016570</name>
</gene>
<evidence type="ECO:0000259" key="12">
    <source>
        <dbReference type="PROSITE" id="PS50262"/>
    </source>
</evidence>